<dbReference type="VEuPathDB" id="FungiDB:GGTG_13203"/>
<sequence length="152" mass="15429">MRAFLIIAIQLLTLLFQPSSLLAAAAATTEAPATAAADDGTFYIVRRPVAQQPQPQPQPQPRSSLSVLVRANTDAVAAFSAGAGEPGAPAGASTRQSWGNPGGGQWNCVVRAGYEYCGDGYWGAASPGARAPALWVVAAGFVGAVGAMAAWS</sequence>
<dbReference type="Proteomes" id="UP000006039">
    <property type="component" value="Unassembled WGS sequence"/>
</dbReference>
<reference evidence="3" key="4">
    <citation type="journal article" date="2015" name="G3 (Bethesda)">
        <title>Genome sequences of three phytopathogenic species of the Magnaporthaceae family of fungi.</title>
        <authorList>
            <person name="Okagaki L.H."/>
            <person name="Nunes C.C."/>
            <person name="Sailsbery J."/>
            <person name="Clay B."/>
            <person name="Brown D."/>
            <person name="John T."/>
            <person name="Oh Y."/>
            <person name="Young N."/>
            <person name="Fitzgerald M."/>
            <person name="Haas B.J."/>
            <person name="Zeng Q."/>
            <person name="Young S."/>
            <person name="Adiconis X."/>
            <person name="Fan L."/>
            <person name="Levin J.Z."/>
            <person name="Mitchell T.K."/>
            <person name="Okubara P.A."/>
            <person name="Farman M.L."/>
            <person name="Kohn L.M."/>
            <person name="Birren B."/>
            <person name="Ma L.-J."/>
            <person name="Dean R.A."/>
        </authorList>
    </citation>
    <scope>NUCLEOTIDE SEQUENCE</scope>
    <source>
        <strain evidence="3">R3-111a-1</strain>
    </source>
</reference>
<keyword evidence="1" id="KW-0732">Signal</keyword>
<reference evidence="2" key="3">
    <citation type="submission" date="2010-09" db="EMBL/GenBank/DDBJ databases">
        <title>Annotation of Gaeumannomyces graminis var. tritici R3-111a-1.</title>
        <authorList>
            <consortium name="The Broad Institute Genome Sequencing Platform"/>
            <person name="Ma L.-J."/>
            <person name="Dead R."/>
            <person name="Young S.K."/>
            <person name="Zeng Q."/>
            <person name="Gargeya S."/>
            <person name="Fitzgerald M."/>
            <person name="Haas B."/>
            <person name="Abouelleil A."/>
            <person name="Alvarado L."/>
            <person name="Arachchi H.M."/>
            <person name="Berlin A."/>
            <person name="Brown A."/>
            <person name="Chapman S.B."/>
            <person name="Chen Z."/>
            <person name="Dunbar C."/>
            <person name="Freedman E."/>
            <person name="Gearin G."/>
            <person name="Gellesch M."/>
            <person name="Goldberg J."/>
            <person name="Griggs A."/>
            <person name="Gujja S."/>
            <person name="Heiman D."/>
            <person name="Howarth C."/>
            <person name="Larson L."/>
            <person name="Lui A."/>
            <person name="MacDonald P.J.P."/>
            <person name="Mehta T."/>
            <person name="Montmayeur A."/>
            <person name="Murphy C."/>
            <person name="Neiman D."/>
            <person name="Pearson M."/>
            <person name="Priest M."/>
            <person name="Roberts A."/>
            <person name="Saif S."/>
            <person name="Shea T."/>
            <person name="Shenoy N."/>
            <person name="Sisk P."/>
            <person name="Stolte C."/>
            <person name="Sykes S."/>
            <person name="Yandava C."/>
            <person name="Wortman J."/>
            <person name="Nusbaum C."/>
            <person name="Birren B."/>
        </authorList>
    </citation>
    <scope>NUCLEOTIDE SEQUENCE</scope>
    <source>
        <strain evidence="2">R3-111a-1</strain>
    </source>
</reference>
<organism evidence="2">
    <name type="scientific">Gaeumannomyces tritici (strain R3-111a-1)</name>
    <name type="common">Wheat and barley take-all root rot fungus</name>
    <name type="synonym">Gaeumannomyces graminis var. tritici</name>
    <dbReference type="NCBI Taxonomy" id="644352"/>
    <lineage>
        <taxon>Eukaryota</taxon>
        <taxon>Fungi</taxon>
        <taxon>Dikarya</taxon>
        <taxon>Ascomycota</taxon>
        <taxon>Pezizomycotina</taxon>
        <taxon>Sordariomycetes</taxon>
        <taxon>Sordariomycetidae</taxon>
        <taxon>Magnaporthales</taxon>
        <taxon>Magnaporthaceae</taxon>
        <taxon>Gaeumannomyces</taxon>
    </lineage>
</organism>
<reference evidence="4" key="1">
    <citation type="submission" date="2010-07" db="EMBL/GenBank/DDBJ databases">
        <title>The genome sequence of Gaeumannomyces graminis var. tritici strain R3-111a-1.</title>
        <authorList>
            <consortium name="The Broad Institute Genome Sequencing Platform"/>
            <person name="Ma L.-J."/>
            <person name="Dead R."/>
            <person name="Young S."/>
            <person name="Zeng Q."/>
            <person name="Koehrsen M."/>
            <person name="Alvarado L."/>
            <person name="Berlin A."/>
            <person name="Chapman S.B."/>
            <person name="Chen Z."/>
            <person name="Freedman E."/>
            <person name="Gellesch M."/>
            <person name="Goldberg J."/>
            <person name="Griggs A."/>
            <person name="Gujja S."/>
            <person name="Heilman E.R."/>
            <person name="Heiman D."/>
            <person name="Hepburn T."/>
            <person name="Howarth C."/>
            <person name="Jen D."/>
            <person name="Larson L."/>
            <person name="Mehta T."/>
            <person name="Neiman D."/>
            <person name="Pearson M."/>
            <person name="Roberts A."/>
            <person name="Saif S."/>
            <person name="Shea T."/>
            <person name="Shenoy N."/>
            <person name="Sisk P."/>
            <person name="Stolte C."/>
            <person name="Sykes S."/>
            <person name="Walk T."/>
            <person name="White J."/>
            <person name="Yandava C."/>
            <person name="Haas B."/>
            <person name="Nusbaum C."/>
            <person name="Birren B."/>
        </authorList>
    </citation>
    <scope>NUCLEOTIDE SEQUENCE [LARGE SCALE GENOMIC DNA]</scope>
    <source>
        <strain evidence="4">R3-111a-1</strain>
    </source>
</reference>
<feature type="chain" id="PRO_5015095433" evidence="1">
    <location>
        <begin position="24"/>
        <end position="152"/>
    </location>
</feature>
<evidence type="ECO:0000256" key="1">
    <source>
        <dbReference type="SAM" id="SignalP"/>
    </source>
</evidence>
<name>J3PI75_GAET3</name>
<evidence type="ECO:0000313" key="2">
    <source>
        <dbReference type="EMBL" id="EJT69587.1"/>
    </source>
</evidence>
<evidence type="ECO:0000313" key="3">
    <source>
        <dbReference type="EnsemblFungi" id="EJT69587"/>
    </source>
</evidence>
<evidence type="ECO:0000313" key="4">
    <source>
        <dbReference type="Proteomes" id="UP000006039"/>
    </source>
</evidence>
<keyword evidence="4" id="KW-1185">Reference proteome</keyword>
<feature type="signal peptide" evidence="1">
    <location>
        <begin position="1"/>
        <end position="23"/>
    </location>
</feature>
<accession>J3PI75</accession>
<reference evidence="3" key="5">
    <citation type="submission" date="2018-04" db="UniProtKB">
        <authorList>
            <consortium name="EnsemblFungi"/>
        </authorList>
    </citation>
    <scope>IDENTIFICATION</scope>
    <source>
        <strain evidence="3">R3-111a-1</strain>
    </source>
</reference>
<dbReference type="EMBL" id="GL385404">
    <property type="protein sequence ID" value="EJT69587.1"/>
    <property type="molecule type" value="Genomic_DNA"/>
</dbReference>
<proteinExistence type="predicted"/>
<dbReference type="EnsemblFungi" id="EJT69587">
    <property type="protein sequence ID" value="EJT69587"/>
    <property type="gene ID" value="GGTG_13203"/>
</dbReference>
<dbReference type="AlphaFoldDB" id="J3PI75"/>
<dbReference type="HOGENOM" id="CLU_1722473_0_0_1"/>
<dbReference type="GeneID" id="20353661"/>
<gene>
    <name evidence="3" type="primary">20353661</name>
    <name evidence="2" type="ORF">GGTG_13203</name>
</gene>
<reference evidence="2" key="2">
    <citation type="submission" date="2010-07" db="EMBL/GenBank/DDBJ databases">
        <authorList>
            <consortium name="The Broad Institute Genome Sequencing Platform"/>
            <consortium name="Broad Institute Genome Sequencing Center for Infectious Disease"/>
            <person name="Ma L.-J."/>
            <person name="Dead R."/>
            <person name="Young S."/>
            <person name="Zeng Q."/>
            <person name="Koehrsen M."/>
            <person name="Alvarado L."/>
            <person name="Berlin A."/>
            <person name="Chapman S.B."/>
            <person name="Chen Z."/>
            <person name="Freedman E."/>
            <person name="Gellesch M."/>
            <person name="Goldberg J."/>
            <person name="Griggs A."/>
            <person name="Gujja S."/>
            <person name="Heilman E.R."/>
            <person name="Heiman D."/>
            <person name="Hepburn T."/>
            <person name="Howarth C."/>
            <person name="Jen D."/>
            <person name="Larson L."/>
            <person name="Mehta T."/>
            <person name="Neiman D."/>
            <person name="Pearson M."/>
            <person name="Roberts A."/>
            <person name="Saif S."/>
            <person name="Shea T."/>
            <person name="Shenoy N."/>
            <person name="Sisk P."/>
            <person name="Stolte C."/>
            <person name="Sykes S."/>
            <person name="Walk T."/>
            <person name="White J."/>
            <person name="Yandava C."/>
            <person name="Haas B."/>
            <person name="Nusbaum C."/>
            <person name="Birren B."/>
        </authorList>
    </citation>
    <scope>NUCLEOTIDE SEQUENCE</scope>
    <source>
        <strain evidence="2">R3-111a-1</strain>
    </source>
</reference>
<dbReference type="RefSeq" id="XP_009229372.1">
    <property type="nucleotide sequence ID" value="XM_009231108.1"/>
</dbReference>
<protein>
    <submittedName>
        <fullName evidence="2 3">Uncharacterized protein</fullName>
    </submittedName>
</protein>